<dbReference type="Proteomes" id="UP000027120">
    <property type="component" value="Unassembled WGS sequence"/>
</dbReference>
<dbReference type="EMBL" id="KK784879">
    <property type="protein sequence ID" value="KDO78608.1"/>
    <property type="molecule type" value="Genomic_DNA"/>
</dbReference>
<organism evidence="1 2">
    <name type="scientific">Citrus sinensis</name>
    <name type="common">Sweet orange</name>
    <name type="synonym">Citrus aurantium var. sinensis</name>
    <dbReference type="NCBI Taxonomy" id="2711"/>
    <lineage>
        <taxon>Eukaryota</taxon>
        <taxon>Viridiplantae</taxon>
        <taxon>Streptophyta</taxon>
        <taxon>Embryophyta</taxon>
        <taxon>Tracheophyta</taxon>
        <taxon>Spermatophyta</taxon>
        <taxon>Magnoliopsida</taxon>
        <taxon>eudicotyledons</taxon>
        <taxon>Gunneridae</taxon>
        <taxon>Pentapetalae</taxon>
        <taxon>rosids</taxon>
        <taxon>malvids</taxon>
        <taxon>Sapindales</taxon>
        <taxon>Rutaceae</taxon>
        <taxon>Aurantioideae</taxon>
        <taxon>Citrus</taxon>
    </lineage>
</organism>
<proteinExistence type="predicted"/>
<evidence type="ECO:0000313" key="2">
    <source>
        <dbReference type="Proteomes" id="UP000027120"/>
    </source>
</evidence>
<feature type="non-terminal residue" evidence="1">
    <location>
        <position position="1"/>
    </location>
</feature>
<dbReference type="AlphaFoldDB" id="A0A067GFX1"/>
<evidence type="ECO:0000313" key="1">
    <source>
        <dbReference type="EMBL" id="KDO78608.1"/>
    </source>
</evidence>
<accession>A0A067GFX1</accession>
<reference evidence="1 2" key="1">
    <citation type="submission" date="2014-04" db="EMBL/GenBank/DDBJ databases">
        <authorList>
            <consortium name="International Citrus Genome Consortium"/>
            <person name="Gmitter F."/>
            <person name="Chen C."/>
            <person name="Farmerie W."/>
            <person name="Harkins T."/>
            <person name="Desany B."/>
            <person name="Mohiuddin M."/>
            <person name="Kodira C."/>
            <person name="Borodovsky M."/>
            <person name="Lomsadze A."/>
            <person name="Burns P."/>
            <person name="Jenkins J."/>
            <person name="Prochnik S."/>
            <person name="Shu S."/>
            <person name="Chapman J."/>
            <person name="Pitluck S."/>
            <person name="Schmutz J."/>
            <person name="Rokhsar D."/>
        </authorList>
    </citation>
    <scope>NUCLEOTIDE SEQUENCE</scope>
</reference>
<keyword evidence="2" id="KW-1185">Reference proteome</keyword>
<gene>
    <name evidence="1" type="ORF">CISIN_1g0263791mg</name>
</gene>
<name>A0A067GFX1_CITSI</name>
<sequence length="22" mass="2180">AFTAAGLGGWKLQGIVTPTSCT</sequence>
<protein>
    <submittedName>
        <fullName evidence="1">Uncharacterized protein</fullName>
    </submittedName>
</protein>